<dbReference type="InterPro" id="IPR049251">
    <property type="entry name" value="DUF6884"/>
</dbReference>
<keyword evidence="3" id="KW-1185">Reference proteome</keyword>
<protein>
    <recommendedName>
        <fullName evidence="1">DUF6884 domain-containing protein</fullName>
    </recommendedName>
</protein>
<reference evidence="2 3" key="1">
    <citation type="submission" date="2020-08" db="EMBL/GenBank/DDBJ databases">
        <title>Genomic Encyclopedia of Type Strains, Phase IV (KMG-IV): sequencing the most valuable type-strain genomes for metagenomic binning, comparative biology and taxonomic classification.</title>
        <authorList>
            <person name="Goeker M."/>
        </authorList>
    </citation>
    <scope>NUCLEOTIDE SEQUENCE [LARGE SCALE GENOMIC DNA]</scope>
    <source>
        <strain evidence="2 3">DSM 19371</strain>
    </source>
</reference>
<dbReference type="Proteomes" id="UP000590524">
    <property type="component" value="Unassembled WGS sequence"/>
</dbReference>
<organism evidence="2 3">
    <name type="scientific">Sphingobium scionense</name>
    <dbReference type="NCBI Taxonomy" id="1404341"/>
    <lineage>
        <taxon>Bacteria</taxon>
        <taxon>Pseudomonadati</taxon>
        <taxon>Pseudomonadota</taxon>
        <taxon>Alphaproteobacteria</taxon>
        <taxon>Sphingomonadales</taxon>
        <taxon>Sphingomonadaceae</taxon>
        <taxon>Sphingobium</taxon>
    </lineage>
</organism>
<accession>A0A7W6LW76</accession>
<feature type="domain" description="DUF6884" evidence="1">
    <location>
        <begin position="2"/>
        <end position="125"/>
    </location>
</feature>
<comment type="caution">
    <text evidence="2">The sequence shown here is derived from an EMBL/GenBank/DDBJ whole genome shotgun (WGS) entry which is preliminary data.</text>
</comment>
<evidence type="ECO:0000313" key="3">
    <source>
        <dbReference type="Proteomes" id="UP000590524"/>
    </source>
</evidence>
<evidence type="ECO:0000259" key="1">
    <source>
        <dbReference type="Pfam" id="PF21818"/>
    </source>
</evidence>
<dbReference type="EMBL" id="JACIEU010000039">
    <property type="protein sequence ID" value="MBB4151506.1"/>
    <property type="molecule type" value="Genomic_DNA"/>
</dbReference>
<dbReference type="Pfam" id="PF21818">
    <property type="entry name" value="DUF6884"/>
    <property type="match status" value="1"/>
</dbReference>
<gene>
    <name evidence="2" type="ORF">GGQ90_005320</name>
</gene>
<proteinExistence type="predicted"/>
<dbReference type="RefSeq" id="WP_343054140.1">
    <property type="nucleotide sequence ID" value="NZ_JACIEU010000039.1"/>
</dbReference>
<sequence length="134" mass="14867">MAQKAATRRRAADLYQSDWFGKARAYVESTGSRWFILSAEHGLLHPDTLVDPYDRALATMSALDRRQWGARVIAQLDELLGFHFRGEIVFLAGRHYRAPLLGYAAARARVPMAGLGIGQQKAWLAAQLAASRGK</sequence>
<dbReference type="AlphaFoldDB" id="A0A7W6LW76"/>
<evidence type="ECO:0000313" key="2">
    <source>
        <dbReference type="EMBL" id="MBB4151506.1"/>
    </source>
</evidence>
<name>A0A7W6LW76_9SPHN</name>